<dbReference type="InterPro" id="IPR019808">
    <property type="entry name" value="Histidine_triad_CS"/>
</dbReference>
<accession>A0A645DSZ4</accession>
<feature type="domain" description="HIT" evidence="1">
    <location>
        <begin position="5"/>
        <end position="113"/>
    </location>
</feature>
<dbReference type="AlphaFoldDB" id="A0A645DSZ4"/>
<dbReference type="InterPro" id="IPR001310">
    <property type="entry name" value="Histidine_triad_HIT"/>
</dbReference>
<dbReference type="EC" id="3.9.1.-" evidence="2"/>
<evidence type="ECO:0000259" key="1">
    <source>
        <dbReference type="PROSITE" id="PS51084"/>
    </source>
</evidence>
<dbReference type="PRINTS" id="PR00332">
    <property type="entry name" value="HISTRIAD"/>
</dbReference>
<dbReference type="PROSITE" id="PS51084">
    <property type="entry name" value="HIT_2"/>
    <property type="match status" value="1"/>
</dbReference>
<dbReference type="PROSITE" id="PS00892">
    <property type="entry name" value="HIT_1"/>
    <property type="match status" value="1"/>
</dbReference>
<dbReference type="PANTHER" id="PTHR23089">
    <property type="entry name" value="HISTIDINE TRIAD HIT PROTEIN"/>
    <property type="match status" value="1"/>
</dbReference>
<dbReference type="GO" id="GO:0016787">
    <property type="term" value="F:hydrolase activity"/>
    <property type="evidence" value="ECO:0007669"/>
    <property type="project" value="UniProtKB-KW"/>
</dbReference>
<sequence>MEDCIFCRIVAEEIPCSKVYEDDLVLAFHDVNPAAPTHVLVIPKKHFTDITTLSAGDMKYVAAAISVIQQIARELELDSGFRVVVNTGSEAGQTVPHLHFHLLGGRKMEWPPG</sequence>
<dbReference type="InterPro" id="IPR036265">
    <property type="entry name" value="HIT-like_sf"/>
</dbReference>
<dbReference type="Pfam" id="PF01230">
    <property type="entry name" value="HIT"/>
    <property type="match status" value="1"/>
</dbReference>
<dbReference type="Gene3D" id="3.30.428.10">
    <property type="entry name" value="HIT-like"/>
    <property type="match status" value="1"/>
</dbReference>
<keyword evidence="2" id="KW-0378">Hydrolase</keyword>
<protein>
    <submittedName>
        <fullName evidence="2">Purine nucleoside phosphoramidase</fullName>
        <ecNumber evidence="2">3.9.1.-</ecNumber>
    </submittedName>
</protein>
<reference evidence="2" key="1">
    <citation type="submission" date="2019-08" db="EMBL/GenBank/DDBJ databases">
        <authorList>
            <person name="Kucharzyk K."/>
            <person name="Murdoch R.W."/>
            <person name="Higgins S."/>
            <person name="Loffler F."/>
        </authorList>
    </citation>
    <scope>NUCLEOTIDE SEQUENCE</scope>
</reference>
<proteinExistence type="predicted"/>
<gene>
    <name evidence="2" type="ORF">SDC9_139612</name>
</gene>
<comment type="caution">
    <text evidence="2">The sequence shown here is derived from an EMBL/GenBank/DDBJ whole genome shotgun (WGS) entry which is preliminary data.</text>
</comment>
<organism evidence="2">
    <name type="scientific">bioreactor metagenome</name>
    <dbReference type="NCBI Taxonomy" id="1076179"/>
    <lineage>
        <taxon>unclassified sequences</taxon>
        <taxon>metagenomes</taxon>
        <taxon>ecological metagenomes</taxon>
    </lineage>
</organism>
<dbReference type="InterPro" id="IPR011146">
    <property type="entry name" value="HIT-like"/>
</dbReference>
<dbReference type="CDD" id="cd01276">
    <property type="entry name" value="PKCI_related"/>
    <property type="match status" value="1"/>
</dbReference>
<evidence type="ECO:0000313" key="2">
    <source>
        <dbReference type="EMBL" id="MPM92477.1"/>
    </source>
</evidence>
<name>A0A645DSZ4_9ZZZZ</name>
<dbReference type="EMBL" id="VSSQ01039412">
    <property type="protein sequence ID" value="MPM92477.1"/>
    <property type="molecule type" value="Genomic_DNA"/>
</dbReference>
<dbReference type="SUPFAM" id="SSF54197">
    <property type="entry name" value="HIT-like"/>
    <property type="match status" value="1"/>
</dbReference>